<organism evidence="7 8">
    <name type="scientific">Leucobacter albus</name>
    <dbReference type="NCBI Taxonomy" id="272210"/>
    <lineage>
        <taxon>Bacteria</taxon>
        <taxon>Bacillati</taxon>
        <taxon>Actinomycetota</taxon>
        <taxon>Actinomycetes</taxon>
        <taxon>Micrococcales</taxon>
        <taxon>Microbacteriaceae</taxon>
        <taxon>Leucobacter</taxon>
    </lineage>
</organism>
<name>A0ABW3TMY2_9MICO</name>
<dbReference type="RefSeq" id="WP_343958016.1">
    <property type="nucleotide sequence ID" value="NZ_BAAAKZ010000002.1"/>
</dbReference>
<keyword evidence="5" id="KW-0732">Signal</keyword>
<dbReference type="InterPro" id="IPR013783">
    <property type="entry name" value="Ig-like_fold"/>
</dbReference>
<feature type="domain" description="Abnormal spindle-like microcephaly-associated protein ASH" evidence="6">
    <location>
        <begin position="273"/>
        <end position="348"/>
    </location>
</feature>
<dbReference type="NCBIfam" id="NF012200">
    <property type="entry name" value="choice_anch_D"/>
    <property type="match status" value="1"/>
</dbReference>
<feature type="compositionally biased region" description="Gly residues" evidence="3">
    <location>
        <begin position="393"/>
        <end position="403"/>
    </location>
</feature>
<dbReference type="Pfam" id="PF15780">
    <property type="entry name" value="ASH"/>
    <property type="match status" value="1"/>
</dbReference>
<reference evidence="8" key="1">
    <citation type="journal article" date="2019" name="Int. J. Syst. Evol. Microbiol.">
        <title>The Global Catalogue of Microorganisms (GCM) 10K type strain sequencing project: providing services to taxonomists for standard genome sequencing and annotation.</title>
        <authorList>
            <consortium name="The Broad Institute Genomics Platform"/>
            <consortium name="The Broad Institute Genome Sequencing Center for Infectious Disease"/>
            <person name="Wu L."/>
            <person name="Ma J."/>
        </authorList>
    </citation>
    <scope>NUCLEOTIDE SEQUENCE [LARGE SCALE GENOMIC DNA]</scope>
    <source>
        <strain evidence="8">CCUG 50213</strain>
    </source>
</reference>
<dbReference type="Proteomes" id="UP001597181">
    <property type="component" value="Unassembled WGS sequence"/>
</dbReference>
<protein>
    <submittedName>
        <fullName evidence="7">Choice-of-anchor D domain-containing protein</fullName>
    </submittedName>
</protein>
<comment type="subcellular location">
    <subcellularLocation>
        <location evidence="1">Cytoplasm</location>
    </subcellularLocation>
</comment>
<accession>A0ABW3TMY2</accession>
<feature type="signal peptide" evidence="5">
    <location>
        <begin position="1"/>
        <end position="29"/>
    </location>
</feature>
<feature type="region of interest" description="Disordered" evidence="3">
    <location>
        <begin position="381"/>
        <end position="417"/>
    </location>
</feature>
<evidence type="ECO:0000256" key="2">
    <source>
        <dbReference type="ARBA" id="ARBA00022490"/>
    </source>
</evidence>
<comment type="caution">
    <text evidence="7">The sequence shown here is derived from an EMBL/GenBank/DDBJ whole genome shotgun (WGS) entry which is preliminary data.</text>
</comment>
<sequence length="452" mass="46153">MNKVGARALTAAVIVFLSGVAAGASPAAAQEIGVPAAAPEALFTVTPERLVATTAVGSEETRTATLVANRPLRLTGTSGGAGSDTETTRSFSEGCPAGWFGSRTMQAGDTCELTWTTHPTKLQSLSQGVSFTAQELDAAGTPVGEPTLSSFALELTSAALEFNPAVAHGEVPVGRNSSETLRLTNRASVDALVTLSNFSGPFAVDERLLVQELRVPARGSLDIAVDFRPLEQGALTGSADLSYRLDNGSTERRSSYLRFSGVGTDEQPPVTVTAPPVDFGTVRVGQAVERTLTLTNTGVDEVAIETVNAAALQRLGITLGELPDYGYIGRGDSIEVPVTWAPKTAGKLAQQATFNAFRLMPARAMAEDPPGDIVVTVALSGTATEPTPPIDTGDGGDTGGTGDTGQTARPVPHAPTALASTGGGAAMAGWGVALMLLLAGGAAAALGLRKRG</sequence>
<keyword evidence="2" id="KW-0963">Cytoplasm</keyword>
<evidence type="ECO:0000256" key="1">
    <source>
        <dbReference type="ARBA" id="ARBA00004496"/>
    </source>
</evidence>
<gene>
    <name evidence="7" type="ORF">ACFQ3U_06550</name>
</gene>
<evidence type="ECO:0000256" key="3">
    <source>
        <dbReference type="SAM" id="MobiDB-lite"/>
    </source>
</evidence>
<evidence type="ECO:0000313" key="8">
    <source>
        <dbReference type="Proteomes" id="UP001597181"/>
    </source>
</evidence>
<feature type="chain" id="PRO_5045064288" evidence="5">
    <location>
        <begin position="30"/>
        <end position="452"/>
    </location>
</feature>
<feature type="transmembrane region" description="Helical" evidence="4">
    <location>
        <begin position="427"/>
        <end position="448"/>
    </location>
</feature>
<dbReference type="Gene3D" id="2.60.40.10">
    <property type="entry name" value="Immunoglobulins"/>
    <property type="match status" value="2"/>
</dbReference>
<evidence type="ECO:0000259" key="6">
    <source>
        <dbReference type="Pfam" id="PF15780"/>
    </source>
</evidence>
<evidence type="ECO:0000256" key="5">
    <source>
        <dbReference type="SAM" id="SignalP"/>
    </source>
</evidence>
<dbReference type="EMBL" id="JBHTLY010000002">
    <property type="protein sequence ID" value="MFD1201549.1"/>
    <property type="molecule type" value="Genomic_DNA"/>
</dbReference>
<proteinExistence type="predicted"/>
<keyword evidence="4" id="KW-1133">Transmembrane helix</keyword>
<evidence type="ECO:0000313" key="7">
    <source>
        <dbReference type="EMBL" id="MFD1201549.1"/>
    </source>
</evidence>
<dbReference type="InterPro" id="IPR031549">
    <property type="entry name" value="ASH"/>
</dbReference>
<keyword evidence="4" id="KW-0812">Transmembrane</keyword>
<keyword evidence="4" id="KW-0472">Membrane</keyword>
<keyword evidence="8" id="KW-1185">Reference proteome</keyword>
<evidence type="ECO:0000256" key="4">
    <source>
        <dbReference type="SAM" id="Phobius"/>
    </source>
</evidence>